<dbReference type="InterPro" id="IPR008936">
    <property type="entry name" value="Rho_GTPase_activation_prot"/>
</dbReference>
<dbReference type="SUPFAM" id="SSF48350">
    <property type="entry name" value="GTPase activation domain, GAP"/>
    <property type="match status" value="1"/>
</dbReference>
<dbReference type="Gene3D" id="1.10.506.10">
    <property type="entry name" value="GTPase Activation - p120gap, domain 1"/>
    <property type="match status" value="1"/>
</dbReference>
<dbReference type="STRING" id="157072.A0A024TKI0"/>
<keyword evidence="1" id="KW-0343">GTPase activation</keyword>
<accession>A0A024TKI0</accession>
<dbReference type="PROSITE" id="PS50018">
    <property type="entry name" value="RAS_GTPASE_ACTIV_2"/>
    <property type="match status" value="1"/>
</dbReference>
<dbReference type="RefSeq" id="XP_008877397.1">
    <property type="nucleotide sequence ID" value="XM_008879175.1"/>
</dbReference>
<dbReference type="CDD" id="cd04519">
    <property type="entry name" value="RasGAP"/>
    <property type="match status" value="1"/>
</dbReference>
<dbReference type="AlphaFoldDB" id="A0A024TKI0"/>
<dbReference type="PANTHER" id="PTHR10194">
    <property type="entry name" value="RAS GTPASE-ACTIVATING PROTEINS"/>
    <property type="match status" value="1"/>
</dbReference>
<dbReference type="eggNOG" id="ENOG502S66P">
    <property type="taxonomic scope" value="Eukaryota"/>
</dbReference>
<dbReference type="OrthoDB" id="1562946at2759"/>
<sequence length="334" mass="36871">MPATLTDGPTDVPLPTPPFDDIPQLKTFERVVKIELDNVHGCEEQFLRASTGLSAEMKDLGHKYGQAYFSFLLSGALSPSARLADLTRDEVMDLATDIVHRMVSSLDKYAPYVLRLSCAYILREFEAAFPNSTRGTTIVVGGCIFLRLICPTLIKPELMGFEPHTPRSLPNAILLAKLLQHAMRGTHFDVASDEMYYANSFVAKTKDLVAAYLRAFPSTKNDLNLKKVEVMTENRQLDSEVRAGDMPCLDPPMPLSFHRRTSGSLSWHSKSPNHASSSSSSSSTSSFDASPKRRFSLRNLFKTRSSEQHVANGPATSIASPPLSPAHRCRHCGK</sequence>
<dbReference type="InterPro" id="IPR001936">
    <property type="entry name" value="RasGAP_dom"/>
</dbReference>
<evidence type="ECO:0000259" key="3">
    <source>
        <dbReference type="PROSITE" id="PS50018"/>
    </source>
</evidence>
<dbReference type="InterPro" id="IPR039360">
    <property type="entry name" value="Ras_GTPase"/>
</dbReference>
<proteinExistence type="predicted"/>
<dbReference type="PANTHER" id="PTHR10194:SF60">
    <property type="entry name" value="RAS GTPASE-ACTIVATING PROTEIN RASKOL"/>
    <property type="match status" value="1"/>
</dbReference>
<evidence type="ECO:0000256" key="2">
    <source>
        <dbReference type="SAM" id="MobiDB-lite"/>
    </source>
</evidence>
<evidence type="ECO:0000313" key="4">
    <source>
        <dbReference type="EMBL" id="ETV93837.1"/>
    </source>
</evidence>
<dbReference type="GeneID" id="20089240"/>
<dbReference type="VEuPathDB" id="FungiDB:H310_12190"/>
<dbReference type="EMBL" id="KI913988">
    <property type="protein sequence ID" value="ETV93837.1"/>
    <property type="molecule type" value="Genomic_DNA"/>
</dbReference>
<feature type="region of interest" description="Disordered" evidence="2">
    <location>
        <begin position="260"/>
        <end position="290"/>
    </location>
</feature>
<dbReference type="Pfam" id="PF00616">
    <property type="entry name" value="RasGAP"/>
    <property type="match status" value="1"/>
</dbReference>
<feature type="domain" description="Ras-GAP" evidence="3">
    <location>
        <begin position="111"/>
        <end position="184"/>
    </location>
</feature>
<feature type="region of interest" description="Disordered" evidence="2">
    <location>
        <begin position="303"/>
        <end position="334"/>
    </location>
</feature>
<evidence type="ECO:0000256" key="1">
    <source>
        <dbReference type="ARBA" id="ARBA00022468"/>
    </source>
</evidence>
<gene>
    <name evidence="4" type="ORF">H310_12190</name>
</gene>
<dbReference type="GO" id="GO:0005096">
    <property type="term" value="F:GTPase activator activity"/>
    <property type="evidence" value="ECO:0007669"/>
    <property type="project" value="UniProtKB-KW"/>
</dbReference>
<feature type="compositionally biased region" description="Low complexity" evidence="2">
    <location>
        <begin position="266"/>
        <end position="289"/>
    </location>
</feature>
<protein>
    <recommendedName>
        <fullName evidence="3">Ras-GAP domain-containing protein</fullName>
    </recommendedName>
</protein>
<name>A0A024TKI0_9STRA</name>
<reference evidence="4" key="1">
    <citation type="submission" date="2013-12" db="EMBL/GenBank/DDBJ databases">
        <title>The Genome Sequence of Aphanomyces invadans NJM9701.</title>
        <authorList>
            <consortium name="The Broad Institute Genomics Platform"/>
            <person name="Russ C."/>
            <person name="Tyler B."/>
            <person name="van West P."/>
            <person name="Dieguez-Uribeondo J."/>
            <person name="Young S.K."/>
            <person name="Zeng Q."/>
            <person name="Gargeya S."/>
            <person name="Fitzgerald M."/>
            <person name="Abouelleil A."/>
            <person name="Alvarado L."/>
            <person name="Chapman S.B."/>
            <person name="Gainer-Dewar J."/>
            <person name="Goldberg J."/>
            <person name="Griggs A."/>
            <person name="Gujja S."/>
            <person name="Hansen M."/>
            <person name="Howarth C."/>
            <person name="Imamovic A."/>
            <person name="Ireland A."/>
            <person name="Larimer J."/>
            <person name="McCowan C."/>
            <person name="Murphy C."/>
            <person name="Pearson M."/>
            <person name="Poon T.W."/>
            <person name="Priest M."/>
            <person name="Roberts A."/>
            <person name="Saif S."/>
            <person name="Shea T."/>
            <person name="Sykes S."/>
            <person name="Wortman J."/>
            <person name="Nusbaum C."/>
            <person name="Birren B."/>
        </authorList>
    </citation>
    <scope>NUCLEOTIDE SEQUENCE [LARGE SCALE GENOMIC DNA]</scope>
    <source>
        <strain evidence="4">NJM9701</strain>
    </source>
</reference>
<organism evidence="4">
    <name type="scientific">Aphanomyces invadans</name>
    <dbReference type="NCBI Taxonomy" id="157072"/>
    <lineage>
        <taxon>Eukaryota</taxon>
        <taxon>Sar</taxon>
        <taxon>Stramenopiles</taxon>
        <taxon>Oomycota</taxon>
        <taxon>Saprolegniomycetes</taxon>
        <taxon>Saprolegniales</taxon>
        <taxon>Verrucalvaceae</taxon>
        <taxon>Aphanomyces</taxon>
    </lineage>
</organism>